<dbReference type="PANTHER" id="PTHR43280:SF2">
    <property type="entry name" value="HTH-TYPE TRANSCRIPTIONAL REGULATOR EXSA"/>
    <property type="match status" value="1"/>
</dbReference>
<dbReference type="PANTHER" id="PTHR43280">
    <property type="entry name" value="ARAC-FAMILY TRANSCRIPTIONAL REGULATOR"/>
    <property type="match status" value="1"/>
</dbReference>
<dbReference type="EMBL" id="VIJZ01000011">
    <property type="protein sequence ID" value="TQR96615.1"/>
    <property type="molecule type" value="Genomic_DNA"/>
</dbReference>
<evidence type="ECO:0000256" key="1">
    <source>
        <dbReference type="ARBA" id="ARBA00023015"/>
    </source>
</evidence>
<comment type="caution">
    <text evidence="5">The sequence shown here is derived from an EMBL/GenBank/DDBJ whole genome shotgun (WGS) entry which is preliminary data.</text>
</comment>
<proteinExistence type="predicted"/>
<dbReference type="SUPFAM" id="SSF51182">
    <property type="entry name" value="RmlC-like cupins"/>
    <property type="match status" value="1"/>
</dbReference>
<dbReference type="Gene3D" id="1.10.10.60">
    <property type="entry name" value="Homeodomain-like"/>
    <property type="match status" value="1"/>
</dbReference>
<protein>
    <submittedName>
        <fullName evidence="5">Helix-turn-helix domain-containing protein</fullName>
    </submittedName>
</protein>
<dbReference type="InterPro" id="IPR014710">
    <property type="entry name" value="RmlC-like_jellyroll"/>
</dbReference>
<evidence type="ECO:0000256" key="2">
    <source>
        <dbReference type="ARBA" id="ARBA00023125"/>
    </source>
</evidence>
<dbReference type="Pfam" id="PF07883">
    <property type="entry name" value="Cupin_2"/>
    <property type="match status" value="1"/>
</dbReference>
<keyword evidence="2" id="KW-0238">DNA-binding</keyword>
<dbReference type="InterPro" id="IPR013096">
    <property type="entry name" value="Cupin_2"/>
</dbReference>
<dbReference type="SMART" id="SM00342">
    <property type="entry name" value="HTH_ARAC"/>
    <property type="match status" value="1"/>
</dbReference>
<evidence type="ECO:0000259" key="4">
    <source>
        <dbReference type="PROSITE" id="PS01124"/>
    </source>
</evidence>
<dbReference type="PROSITE" id="PS01124">
    <property type="entry name" value="HTH_ARAC_FAMILY_2"/>
    <property type="match status" value="1"/>
</dbReference>
<keyword evidence="1" id="KW-0805">Transcription regulation</keyword>
<dbReference type="InterPro" id="IPR018060">
    <property type="entry name" value="HTH_AraC"/>
</dbReference>
<dbReference type="InterPro" id="IPR009057">
    <property type="entry name" value="Homeodomain-like_sf"/>
</dbReference>
<dbReference type="CDD" id="cd02208">
    <property type="entry name" value="cupin_RmlC-like"/>
    <property type="match status" value="1"/>
</dbReference>
<dbReference type="InterPro" id="IPR011051">
    <property type="entry name" value="RmlC_Cupin_sf"/>
</dbReference>
<dbReference type="RefSeq" id="WP_142614379.1">
    <property type="nucleotide sequence ID" value="NZ_VIJZ01000011.1"/>
</dbReference>
<dbReference type="Proteomes" id="UP000319219">
    <property type="component" value="Unassembled WGS sequence"/>
</dbReference>
<name>A0ABY3AZR8_9BACL</name>
<evidence type="ECO:0000313" key="5">
    <source>
        <dbReference type="EMBL" id="TQR96615.1"/>
    </source>
</evidence>
<dbReference type="SUPFAM" id="SSF46689">
    <property type="entry name" value="Homeodomain-like"/>
    <property type="match status" value="1"/>
</dbReference>
<reference evidence="5 6" key="1">
    <citation type="submission" date="2019-07" db="EMBL/GenBank/DDBJ databases">
        <title>Paenibacillus ottowii sp. nov. isolated from a fermentation system processing bovine manure.</title>
        <authorList>
            <person name="Velazquez L.F."/>
            <person name="Rajbanshi S."/>
            <person name="Guan S."/>
            <person name="Hinchee M."/>
            <person name="Welsh A."/>
        </authorList>
    </citation>
    <scope>NUCLEOTIDE SEQUENCE [LARGE SCALE GENOMIC DNA]</scope>
    <source>
        <strain evidence="5 6">MS2379</strain>
    </source>
</reference>
<organism evidence="5 6">
    <name type="scientific">Paenibacillus ottowii</name>
    <dbReference type="NCBI Taxonomy" id="2315729"/>
    <lineage>
        <taxon>Bacteria</taxon>
        <taxon>Bacillati</taxon>
        <taxon>Bacillota</taxon>
        <taxon>Bacilli</taxon>
        <taxon>Bacillales</taxon>
        <taxon>Paenibacillaceae</taxon>
        <taxon>Paenibacillus</taxon>
    </lineage>
</organism>
<accession>A0ABY3AZR8</accession>
<dbReference type="Pfam" id="PF12833">
    <property type="entry name" value="HTH_18"/>
    <property type="match status" value="1"/>
</dbReference>
<gene>
    <name evidence="5" type="ORF">FKV70_21700</name>
</gene>
<evidence type="ECO:0000256" key="3">
    <source>
        <dbReference type="ARBA" id="ARBA00023163"/>
    </source>
</evidence>
<feature type="domain" description="HTH araC/xylS-type" evidence="4">
    <location>
        <begin position="152"/>
        <end position="197"/>
    </location>
</feature>
<sequence>MLTQITHLDNTLYESIQHGQNDFPIQFYVDELYKSENRRFPLHWHFEPEFFIARGGELKVQIGNHFIKLNSGDGIFISSNTLHSFEQINENDICKCPNIVFSAEIIAPYTSSIYQKYVRPLLTNSNLPYFVLHSDIPWHKEILNKLFDVFASPIEYLLKHRIESSKRLLCSTTRSIQEICLECGLNSSSYFIKVFKRNRELHLKSTERIFSLLAELFPIVISRLVLGSFSLLLI</sequence>
<dbReference type="Gene3D" id="2.60.120.10">
    <property type="entry name" value="Jelly Rolls"/>
    <property type="match status" value="1"/>
</dbReference>
<keyword evidence="3" id="KW-0804">Transcription</keyword>
<evidence type="ECO:0000313" key="6">
    <source>
        <dbReference type="Proteomes" id="UP000319219"/>
    </source>
</evidence>
<keyword evidence="6" id="KW-1185">Reference proteome</keyword>